<dbReference type="EMBL" id="CACQ02008593">
    <property type="protein sequence ID" value="CCF46338.1"/>
    <property type="molecule type" value="Genomic_DNA"/>
</dbReference>
<accession>H1W1H5</accession>
<sequence length="108" mass="12342">MDAPCGWELAVGVPGEEVIFALHDNVRRHRPAICTHTLNDRNPFPIARLLRTRPSLTVRRCNNLCMRQHSHQEPSLIKIVDIVIKYSVLCNCVSHECKPALYNCRILS</sequence>
<gene>
    <name evidence="1" type="ORF">CH063_15120</name>
</gene>
<protein>
    <submittedName>
        <fullName evidence="1">Uncharacterized protein</fullName>
    </submittedName>
</protein>
<proteinExistence type="predicted"/>
<dbReference type="eggNOG" id="ENOG502T6JB">
    <property type="taxonomic scope" value="Eukaryota"/>
</dbReference>
<reference evidence="2" key="1">
    <citation type="journal article" date="2012" name="Nat. Genet.">
        <title>Lifestyle transitions in plant pathogenic Colletotrichum fungi deciphered by genome and transcriptome analyses.</title>
        <authorList>
            <person name="O'Connell R.J."/>
            <person name="Thon M.R."/>
            <person name="Hacquard S."/>
            <person name="Amyotte S.G."/>
            <person name="Kleemann J."/>
            <person name="Torres M.F."/>
            <person name="Damm U."/>
            <person name="Buiate E.A."/>
            <person name="Epstein L."/>
            <person name="Alkan N."/>
            <person name="Altmueller J."/>
            <person name="Alvarado-Balderrama L."/>
            <person name="Bauser C.A."/>
            <person name="Becker C."/>
            <person name="Birren B.W."/>
            <person name="Chen Z."/>
            <person name="Choi J."/>
            <person name="Crouch J.A."/>
            <person name="Duvick J.P."/>
            <person name="Farman M.A."/>
            <person name="Gan P."/>
            <person name="Heiman D."/>
            <person name="Henrissat B."/>
            <person name="Howard R.J."/>
            <person name="Kabbage M."/>
            <person name="Koch C."/>
            <person name="Kracher B."/>
            <person name="Kubo Y."/>
            <person name="Law A.D."/>
            <person name="Lebrun M.-H."/>
            <person name="Lee Y.-H."/>
            <person name="Miyara I."/>
            <person name="Moore N."/>
            <person name="Neumann U."/>
            <person name="Nordstroem K."/>
            <person name="Panaccione D.G."/>
            <person name="Panstruga R."/>
            <person name="Place M."/>
            <person name="Proctor R.H."/>
            <person name="Prusky D."/>
            <person name="Rech G."/>
            <person name="Reinhardt R."/>
            <person name="Rollins J.A."/>
            <person name="Rounsley S."/>
            <person name="Schardl C.L."/>
            <person name="Schwartz D.C."/>
            <person name="Shenoy N."/>
            <person name="Shirasu K."/>
            <person name="Sikhakolli U.R."/>
            <person name="Stueber K."/>
            <person name="Sukno S.A."/>
            <person name="Sweigard J.A."/>
            <person name="Takano Y."/>
            <person name="Takahara H."/>
            <person name="Trail F."/>
            <person name="van der Does H.C."/>
            <person name="Voll L.M."/>
            <person name="Will I."/>
            <person name="Young S."/>
            <person name="Zeng Q."/>
            <person name="Zhang J."/>
            <person name="Zhou S."/>
            <person name="Dickman M.B."/>
            <person name="Schulze-Lefert P."/>
            <person name="Ver Loren van Themaat E."/>
            <person name="Ma L.-J."/>
            <person name="Vaillancourt L.J."/>
        </authorList>
    </citation>
    <scope>NUCLEOTIDE SEQUENCE [LARGE SCALE GENOMIC DNA]</scope>
    <source>
        <strain evidence="2">IMI 349063</strain>
    </source>
</reference>
<dbReference type="Proteomes" id="UP000007174">
    <property type="component" value="Unassembled WGS sequence"/>
</dbReference>
<evidence type="ECO:0000313" key="1">
    <source>
        <dbReference type="EMBL" id="CCF46338.1"/>
    </source>
</evidence>
<dbReference type="AlphaFoldDB" id="H1W1H5"/>
<evidence type="ECO:0000313" key="2">
    <source>
        <dbReference type="Proteomes" id="UP000007174"/>
    </source>
</evidence>
<dbReference type="HOGENOM" id="CLU_2196789_0_0_1"/>
<name>H1W1H5_COLHI</name>
<organism evidence="1 2">
    <name type="scientific">Colletotrichum higginsianum (strain IMI 349063)</name>
    <name type="common">Crucifer anthracnose fungus</name>
    <dbReference type="NCBI Taxonomy" id="759273"/>
    <lineage>
        <taxon>Eukaryota</taxon>
        <taxon>Fungi</taxon>
        <taxon>Dikarya</taxon>
        <taxon>Ascomycota</taxon>
        <taxon>Pezizomycotina</taxon>
        <taxon>Sordariomycetes</taxon>
        <taxon>Hypocreomycetidae</taxon>
        <taxon>Glomerellales</taxon>
        <taxon>Glomerellaceae</taxon>
        <taxon>Colletotrichum</taxon>
        <taxon>Colletotrichum destructivum species complex</taxon>
    </lineage>
</organism>